<reference evidence="2" key="1">
    <citation type="journal article" date="2019" name="Int. J. Syst. Evol. Microbiol.">
        <title>The Global Catalogue of Microorganisms (GCM) 10K type strain sequencing project: providing services to taxonomists for standard genome sequencing and annotation.</title>
        <authorList>
            <consortium name="The Broad Institute Genomics Platform"/>
            <consortium name="The Broad Institute Genome Sequencing Center for Infectious Disease"/>
            <person name="Wu L."/>
            <person name="Ma J."/>
        </authorList>
    </citation>
    <scope>NUCLEOTIDE SEQUENCE [LARGE SCALE GENOMIC DNA]</scope>
    <source>
        <strain evidence="2">JCM 32105</strain>
    </source>
</reference>
<comment type="caution">
    <text evidence="1">The sequence shown here is derived from an EMBL/GenBank/DDBJ whole genome shotgun (WGS) entry which is preliminary data.</text>
</comment>
<proteinExistence type="predicted"/>
<evidence type="ECO:0008006" key="3">
    <source>
        <dbReference type="Google" id="ProtNLM"/>
    </source>
</evidence>
<evidence type="ECO:0000313" key="2">
    <source>
        <dbReference type="Proteomes" id="UP001500067"/>
    </source>
</evidence>
<dbReference type="RefSeq" id="WP_345083939.1">
    <property type="nucleotide sequence ID" value="NZ_BAABFA010000019.1"/>
</dbReference>
<dbReference type="Proteomes" id="UP001500067">
    <property type="component" value="Unassembled WGS sequence"/>
</dbReference>
<accession>A0ABP8NMU0</accession>
<name>A0ABP8NMU0_9BACT</name>
<sequence length="155" mass="17592">MQKSIGIRVTPSTLYFSIVSYENEELGIIIVDKINNPKALNIPEQLKFLRNTLCDIINEFSITNACIRITESNAQSINVSRIYIEGVIQELFASSTIIKYYVGQISNISANLGIERVQFKPYAEGKEEFMGLKNWEKYSLEERESLMSAISALNI</sequence>
<protein>
    <recommendedName>
        <fullName evidence="3">DUF3010 family protein</fullName>
    </recommendedName>
</protein>
<dbReference type="EMBL" id="BAABFA010000019">
    <property type="protein sequence ID" value="GAA4468485.1"/>
    <property type="molecule type" value="Genomic_DNA"/>
</dbReference>
<keyword evidence="2" id="KW-1185">Reference proteome</keyword>
<evidence type="ECO:0000313" key="1">
    <source>
        <dbReference type="EMBL" id="GAA4468485.1"/>
    </source>
</evidence>
<organism evidence="1 2">
    <name type="scientific">Nemorincola caseinilytica</name>
    <dbReference type="NCBI Taxonomy" id="2054315"/>
    <lineage>
        <taxon>Bacteria</taxon>
        <taxon>Pseudomonadati</taxon>
        <taxon>Bacteroidota</taxon>
        <taxon>Chitinophagia</taxon>
        <taxon>Chitinophagales</taxon>
        <taxon>Chitinophagaceae</taxon>
        <taxon>Nemorincola</taxon>
    </lineage>
</organism>
<gene>
    <name evidence="1" type="ORF">GCM10023093_26160</name>
</gene>